<protein>
    <submittedName>
        <fullName evidence="2">Methylcobalamin:coenzyme M methyltransferase</fullName>
    </submittedName>
</protein>
<dbReference type="SUPFAM" id="SSF51726">
    <property type="entry name" value="UROD/MetE-like"/>
    <property type="match status" value="1"/>
</dbReference>
<dbReference type="PANTHER" id="PTHR47099:SF1">
    <property type="entry name" value="METHYLCOBAMIDE:COM METHYLTRANSFERASE MTBA"/>
    <property type="match status" value="1"/>
</dbReference>
<dbReference type="PANTHER" id="PTHR47099">
    <property type="entry name" value="METHYLCOBAMIDE:COM METHYLTRANSFERASE MTBA"/>
    <property type="match status" value="1"/>
</dbReference>
<dbReference type="InterPro" id="IPR038071">
    <property type="entry name" value="UROD/MetE-like_sf"/>
</dbReference>
<dbReference type="GO" id="GO:0008168">
    <property type="term" value="F:methyltransferase activity"/>
    <property type="evidence" value="ECO:0007669"/>
    <property type="project" value="UniProtKB-KW"/>
</dbReference>
<gene>
    <name evidence="2" type="ORF">ERS852491_01713</name>
</gene>
<dbReference type="InterPro" id="IPR000257">
    <property type="entry name" value="Uroporphyrinogen_deCOase"/>
</dbReference>
<dbReference type="GO" id="GO:0006779">
    <property type="term" value="P:porphyrin-containing compound biosynthetic process"/>
    <property type="evidence" value="ECO:0007669"/>
    <property type="project" value="InterPro"/>
</dbReference>
<organism evidence="2 3">
    <name type="scientific">Faecalicatena contorta</name>
    <dbReference type="NCBI Taxonomy" id="39482"/>
    <lineage>
        <taxon>Bacteria</taxon>
        <taxon>Bacillati</taxon>
        <taxon>Bacillota</taxon>
        <taxon>Clostridia</taxon>
        <taxon>Lachnospirales</taxon>
        <taxon>Lachnospiraceae</taxon>
        <taxon>Faecalicatena</taxon>
    </lineage>
</organism>
<dbReference type="EMBL" id="CYZU01000013">
    <property type="protein sequence ID" value="CUO26649.1"/>
    <property type="molecule type" value="Genomic_DNA"/>
</dbReference>
<evidence type="ECO:0000259" key="1">
    <source>
        <dbReference type="Pfam" id="PF01208"/>
    </source>
</evidence>
<evidence type="ECO:0000313" key="3">
    <source>
        <dbReference type="Proteomes" id="UP000095544"/>
    </source>
</evidence>
<dbReference type="Gene3D" id="3.20.20.210">
    <property type="match status" value="1"/>
</dbReference>
<accession>A0A174DQW5</accession>
<dbReference type="InterPro" id="IPR052024">
    <property type="entry name" value="Methanogen_methyltrans"/>
</dbReference>
<keyword evidence="2" id="KW-0808">Transferase</keyword>
<sequence length="416" mass="47034">MDSREKISRALAHRSGPVPLDIGATSVTGVHISIVEKLREYYGLEKRPVRLMEPLQMLGTVDEDLKQVMGIDTTQIWNPNTIFGFRDEGCKEWRTPWGQDILVPDNFETFTDARGDVFLYVAGDRSLPPTAKMPLGSYFFDCLLRGEDYDEDNLHVEDNLEEFGYISDEDLESIRTQCESADKSGYGVIAAFGGTGIGDVAFVPGSMLKHPKGIRDIEEWYIATLTNQDYLHAVFEKQTDIALENLKKIKETVGDVPQAAFTCGTDFGTQKCPFCSNETFRNLYMPYYKKINKWIHANTSWKTFKHSCGSIKALIPELIECGFDILNPVQWTAKNMDPRELKKEFGKDIVFWGGGVDTQKTFAFGKAEQVREEVLEMCRIFSEGGGFVFNTIHNIQAMTPVENVVAMIDAVKEFNR</sequence>
<evidence type="ECO:0000313" key="2">
    <source>
        <dbReference type="EMBL" id="CUO26649.1"/>
    </source>
</evidence>
<dbReference type="OrthoDB" id="9815759at2"/>
<dbReference type="AlphaFoldDB" id="A0A174DQW5"/>
<dbReference type="GO" id="GO:0032259">
    <property type="term" value="P:methylation"/>
    <property type="evidence" value="ECO:0007669"/>
    <property type="project" value="UniProtKB-KW"/>
</dbReference>
<dbReference type="RefSeq" id="WP_055152588.1">
    <property type="nucleotide sequence ID" value="NZ_CYZU01000013.1"/>
</dbReference>
<dbReference type="Pfam" id="PF01208">
    <property type="entry name" value="URO-D"/>
    <property type="match status" value="1"/>
</dbReference>
<keyword evidence="2" id="KW-0489">Methyltransferase</keyword>
<dbReference type="GO" id="GO:0004853">
    <property type="term" value="F:uroporphyrinogen decarboxylase activity"/>
    <property type="evidence" value="ECO:0007669"/>
    <property type="project" value="InterPro"/>
</dbReference>
<name>A0A174DQW5_9FIRM</name>
<reference evidence="2 3" key="1">
    <citation type="submission" date="2015-09" db="EMBL/GenBank/DDBJ databases">
        <authorList>
            <consortium name="Pathogen Informatics"/>
        </authorList>
    </citation>
    <scope>NUCLEOTIDE SEQUENCE [LARGE SCALE GENOMIC DNA]</scope>
    <source>
        <strain evidence="2 3">2789STDY5834876</strain>
    </source>
</reference>
<feature type="domain" description="Uroporphyrinogen decarboxylase (URO-D)" evidence="1">
    <location>
        <begin position="212"/>
        <end position="414"/>
    </location>
</feature>
<proteinExistence type="predicted"/>
<dbReference type="STRING" id="39482.ERS852491_01713"/>
<dbReference type="Proteomes" id="UP000095544">
    <property type="component" value="Unassembled WGS sequence"/>
</dbReference>